<feature type="compositionally biased region" description="Low complexity" evidence="9">
    <location>
        <begin position="15"/>
        <end position="26"/>
    </location>
</feature>
<dbReference type="EMBL" id="JADGIZ020000022">
    <property type="protein sequence ID" value="KAL2915666.1"/>
    <property type="molecule type" value="Genomic_DNA"/>
</dbReference>
<evidence type="ECO:0000256" key="5">
    <source>
        <dbReference type="ARBA" id="ARBA00022728"/>
    </source>
</evidence>
<comment type="caution">
    <text evidence="10">The sequence shown here is derived from an EMBL/GenBank/DDBJ whole genome shotgun (WGS) entry which is preliminary data.</text>
</comment>
<feature type="region of interest" description="Disordered" evidence="9">
    <location>
        <begin position="57"/>
        <end position="80"/>
    </location>
</feature>
<keyword evidence="4 8" id="KW-0507">mRNA processing</keyword>
<dbReference type="PANTHER" id="PTHR13264">
    <property type="entry name" value="GCIP-INTERACTING PROTEIN P29"/>
    <property type="match status" value="1"/>
</dbReference>
<keyword evidence="7 8" id="KW-0539">Nucleus</keyword>
<dbReference type="Pfam" id="PF08231">
    <property type="entry name" value="SYF2"/>
    <property type="match status" value="1"/>
</dbReference>
<sequence>MPRPLPPPSAPPAHAPKTPAARSSPRAPREPAPRASTIAADKLARFSKLRTLRAESKALNKTDVHAEHAKSKDNPKELVRQKRKLQEAEELLAKTTAEREGQDYERIKNLEYTVDDVERWEDKLAQKEARKDLGFTDFTQVAAKKYGKMIAELKPDISKYRQQRELALARAAPLSSDPAAAAAAAAGAAGAAASGDHDFDADQGDAAVLPAAAAADDAFFRSAHSLAYADPSHTPSPDAVERLARDVEKQQLKRGKFSRRRAFDEDADVTYINERNMRFNKKIARAYDKYTAEIKANFERGTAL</sequence>
<dbReference type="PANTHER" id="PTHR13264:SF5">
    <property type="entry name" value="PRE-MRNA-SPLICING FACTOR SYF2"/>
    <property type="match status" value="1"/>
</dbReference>
<evidence type="ECO:0000256" key="4">
    <source>
        <dbReference type="ARBA" id="ARBA00022664"/>
    </source>
</evidence>
<keyword evidence="5 8" id="KW-0747">Spliceosome</keyword>
<evidence type="ECO:0000256" key="1">
    <source>
        <dbReference type="ARBA" id="ARBA00004123"/>
    </source>
</evidence>
<comment type="similarity">
    <text evidence="2 8">Belongs to the SYF2 family.</text>
</comment>
<comment type="subunit">
    <text evidence="8">May be part of a spliceosome complex.</text>
</comment>
<dbReference type="InterPro" id="IPR013260">
    <property type="entry name" value="mRNA_splic_SYF2"/>
</dbReference>
<feature type="compositionally biased region" description="Pro residues" evidence="9">
    <location>
        <begin position="1"/>
        <end position="14"/>
    </location>
</feature>
<evidence type="ECO:0000256" key="9">
    <source>
        <dbReference type="SAM" id="MobiDB-lite"/>
    </source>
</evidence>
<dbReference type="Proteomes" id="UP001527925">
    <property type="component" value="Unassembled WGS sequence"/>
</dbReference>
<comment type="function">
    <text evidence="8">Involved in pre-mRNA splicing.</text>
</comment>
<evidence type="ECO:0000256" key="2">
    <source>
        <dbReference type="ARBA" id="ARBA00010028"/>
    </source>
</evidence>
<keyword evidence="11" id="KW-1185">Reference proteome</keyword>
<accession>A0ABR4N822</accession>
<comment type="subcellular location">
    <subcellularLocation>
        <location evidence="1 8">Nucleus</location>
    </subcellularLocation>
</comment>
<protein>
    <recommendedName>
        <fullName evidence="3 8">Pre-mRNA-splicing factor SYF2</fullName>
    </recommendedName>
</protein>
<organism evidence="10 11">
    <name type="scientific">Polyrhizophydium stewartii</name>
    <dbReference type="NCBI Taxonomy" id="2732419"/>
    <lineage>
        <taxon>Eukaryota</taxon>
        <taxon>Fungi</taxon>
        <taxon>Fungi incertae sedis</taxon>
        <taxon>Chytridiomycota</taxon>
        <taxon>Chytridiomycota incertae sedis</taxon>
        <taxon>Chytridiomycetes</taxon>
        <taxon>Rhizophydiales</taxon>
        <taxon>Rhizophydiales incertae sedis</taxon>
        <taxon>Polyrhizophydium</taxon>
    </lineage>
</organism>
<reference evidence="10 11" key="1">
    <citation type="submission" date="2023-09" db="EMBL/GenBank/DDBJ databases">
        <title>Pangenome analysis of Batrachochytrium dendrobatidis and related Chytrids.</title>
        <authorList>
            <person name="Yacoub M.N."/>
            <person name="Stajich J.E."/>
            <person name="James T.Y."/>
        </authorList>
    </citation>
    <scope>NUCLEOTIDE SEQUENCE [LARGE SCALE GENOMIC DNA]</scope>
    <source>
        <strain evidence="10 11">JEL0888</strain>
    </source>
</reference>
<evidence type="ECO:0000256" key="3">
    <source>
        <dbReference type="ARBA" id="ARBA00014745"/>
    </source>
</evidence>
<evidence type="ECO:0000256" key="7">
    <source>
        <dbReference type="ARBA" id="ARBA00023242"/>
    </source>
</evidence>
<keyword evidence="6 8" id="KW-0508">mRNA splicing</keyword>
<evidence type="ECO:0000313" key="11">
    <source>
        <dbReference type="Proteomes" id="UP001527925"/>
    </source>
</evidence>
<evidence type="ECO:0000313" key="10">
    <source>
        <dbReference type="EMBL" id="KAL2915666.1"/>
    </source>
</evidence>
<evidence type="ECO:0000256" key="6">
    <source>
        <dbReference type="ARBA" id="ARBA00023187"/>
    </source>
</evidence>
<evidence type="ECO:0000256" key="8">
    <source>
        <dbReference type="RuleBase" id="RU367148"/>
    </source>
</evidence>
<feature type="region of interest" description="Disordered" evidence="9">
    <location>
        <begin position="1"/>
        <end position="41"/>
    </location>
</feature>
<name>A0ABR4N822_9FUNG</name>
<gene>
    <name evidence="10" type="primary">syf2</name>
    <name evidence="10" type="ORF">HK105_204851</name>
</gene>
<proteinExistence type="inferred from homology"/>